<keyword evidence="3" id="KW-1185">Reference proteome</keyword>
<feature type="domain" description="DUF6671" evidence="1">
    <location>
        <begin position="53"/>
        <end position="114"/>
    </location>
</feature>
<evidence type="ECO:0000313" key="3">
    <source>
        <dbReference type="Proteomes" id="UP000613030"/>
    </source>
</evidence>
<evidence type="ECO:0000313" key="2">
    <source>
        <dbReference type="EMBL" id="MBL0745732.1"/>
    </source>
</evidence>
<name>A0ABS1L464_9BACT</name>
<reference evidence="2 3" key="1">
    <citation type="submission" date="2021-01" db="EMBL/GenBank/DDBJ databases">
        <title>Chryseolinea sp. Jin1 Genome sequencing and assembly.</title>
        <authorList>
            <person name="Kim I."/>
        </authorList>
    </citation>
    <scope>NUCLEOTIDE SEQUENCE [LARGE SCALE GENOMIC DNA]</scope>
    <source>
        <strain evidence="2 3">Jin1</strain>
    </source>
</reference>
<dbReference type="Proteomes" id="UP000613030">
    <property type="component" value="Unassembled WGS sequence"/>
</dbReference>
<dbReference type="EMBL" id="JAERRB010000019">
    <property type="protein sequence ID" value="MBL0745732.1"/>
    <property type="molecule type" value="Genomic_DNA"/>
</dbReference>
<organism evidence="2 3">
    <name type="scientific">Chryseolinea lacunae</name>
    <dbReference type="NCBI Taxonomy" id="2801331"/>
    <lineage>
        <taxon>Bacteria</taxon>
        <taxon>Pseudomonadati</taxon>
        <taxon>Bacteroidota</taxon>
        <taxon>Cytophagia</taxon>
        <taxon>Cytophagales</taxon>
        <taxon>Fulvivirgaceae</taxon>
        <taxon>Chryseolinea</taxon>
    </lineage>
</organism>
<comment type="caution">
    <text evidence="2">The sequence shown here is derived from an EMBL/GenBank/DDBJ whole genome shotgun (WGS) entry which is preliminary data.</text>
</comment>
<proteinExistence type="predicted"/>
<gene>
    <name evidence="2" type="ORF">JI741_31150</name>
</gene>
<evidence type="ECO:0000259" key="1">
    <source>
        <dbReference type="Pfam" id="PF20376"/>
    </source>
</evidence>
<accession>A0ABS1L464</accession>
<dbReference type="RefSeq" id="WP_202016340.1">
    <property type="nucleotide sequence ID" value="NZ_JAERRB010000019.1"/>
</dbReference>
<protein>
    <recommendedName>
        <fullName evidence="1">DUF6671 domain-containing protein</fullName>
    </recommendedName>
</protein>
<dbReference type="Pfam" id="PF20376">
    <property type="entry name" value="DUF6671"/>
    <property type="match status" value="1"/>
</dbReference>
<sequence length="128" mass="14217">MHGKEHIISPLIKKDLPAKVEVIQGFNTDVFGTFAWEVQRKELALETLRNKLLAALTWSGETLGLANEGSFGPHALYSFLSVYLEHVMLIDTLHGFEIIGSEISLHTNFLSAIVLGQLTKDFRCHAGL</sequence>
<dbReference type="InterPro" id="IPR046612">
    <property type="entry name" value="DUF6671"/>
</dbReference>